<keyword evidence="7" id="KW-1133">Transmembrane helix</keyword>
<dbReference type="InParanoid" id="G2QJ14"/>
<evidence type="ECO:0000256" key="4">
    <source>
        <dbReference type="ARBA" id="ARBA00022723"/>
    </source>
</evidence>
<feature type="domain" description="C2" evidence="11">
    <location>
        <begin position="181"/>
        <end position="313"/>
    </location>
</feature>
<evidence type="ECO:0000313" key="13">
    <source>
        <dbReference type="EMBL" id="AEO60433.1"/>
    </source>
</evidence>
<protein>
    <recommendedName>
        <fullName evidence="15">C2 domain-containing protein</fullName>
    </recommendedName>
</protein>
<evidence type="ECO:0000256" key="2">
    <source>
        <dbReference type="ARBA" id="ARBA00022448"/>
    </source>
</evidence>
<dbReference type="PANTHER" id="PTHR45761">
    <property type="entry name" value="EXTENDED SYNAPTOTAGMIN-LIKE PROTEIN 2, ISOFORM C"/>
    <property type="match status" value="1"/>
</dbReference>
<dbReference type="GeneID" id="11511438"/>
<dbReference type="Gene3D" id="2.60.40.150">
    <property type="entry name" value="C2 domain"/>
    <property type="match status" value="2"/>
</dbReference>
<evidence type="ECO:0000256" key="8">
    <source>
        <dbReference type="ARBA" id="ARBA00023055"/>
    </source>
</evidence>
<dbReference type="GO" id="GO:0046872">
    <property type="term" value="F:metal ion binding"/>
    <property type="evidence" value="ECO:0007669"/>
    <property type="project" value="UniProtKB-KW"/>
</dbReference>
<dbReference type="InterPro" id="IPR000008">
    <property type="entry name" value="C2_dom"/>
</dbReference>
<dbReference type="PROSITE" id="PS50004">
    <property type="entry name" value="C2"/>
    <property type="match status" value="1"/>
</dbReference>
<dbReference type="RefSeq" id="XP_003665678.1">
    <property type="nucleotide sequence ID" value="XM_003665630.1"/>
</dbReference>
<dbReference type="eggNOG" id="KOG1012">
    <property type="taxonomic scope" value="Eukaryota"/>
</dbReference>
<dbReference type="STRING" id="573729.G2QJ14"/>
<gene>
    <name evidence="13" type="ORF">MYCTH_2309630</name>
</gene>
<dbReference type="GO" id="GO:0016020">
    <property type="term" value="C:membrane"/>
    <property type="evidence" value="ECO:0007669"/>
    <property type="project" value="UniProtKB-SubCell"/>
</dbReference>
<keyword evidence="5" id="KW-0677">Repeat</keyword>
<dbReference type="Pfam" id="PF17047">
    <property type="entry name" value="SMP_LBD"/>
    <property type="match status" value="1"/>
</dbReference>
<dbReference type="GO" id="GO:0012505">
    <property type="term" value="C:endomembrane system"/>
    <property type="evidence" value="ECO:0007669"/>
    <property type="project" value="UniProtKB-ARBA"/>
</dbReference>
<dbReference type="GO" id="GO:0008289">
    <property type="term" value="F:lipid binding"/>
    <property type="evidence" value="ECO:0007669"/>
    <property type="project" value="UniProtKB-KW"/>
</dbReference>
<keyword evidence="10" id="KW-0472">Membrane</keyword>
<dbReference type="InterPro" id="IPR039010">
    <property type="entry name" value="Synaptotagmin_SMP"/>
</dbReference>
<sequence length="473" mass="51335">MSSLVQTLTASGGPESPGFLNDLVKQLWPNLAVAVADTIKQSVEPMLDSMLPSPLDTLRFVKIDLGHVPVHLDKVDVHSTENGGIKLDLDLSWDGACDIELDGKMTPKIGVEHVKLYGRLSVLLCPLTNVLPCVGALQIAFINKPSLKMTYTDAAGIASLGVIDKALRKVIIDIISSMAVLPNRFLVKLDAANDWFKTYQHPLGVLRLTVESGSNLGEDAGETKNLLKRLVHDVPDCFATVNLSAEPEWRTKTVKNSRHPEWRETHNFLVTDHEQAIELDVKDEDTASDDDIGIATATVKQLLLAGGRQELRLVHKGEETAGRLAVSAEFYRFVPDPASLSGSEPEAVLGLLSVLVAAVRGLKGRREELKPSVRVDWGEQTFRTAIKTDAPGTDIENPSFDQAFQVPLKAGMVNGAPPVKLTLMNAEHETGSVEVPLDEVLRAPSLRLEKVFGIGNGVTLSAGIWLRGVKLAE</sequence>
<keyword evidence="6" id="KW-0106">Calcium</keyword>
<evidence type="ECO:0000256" key="1">
    <source>
        <dbReference type="ARBA" id="ARBA00004370"/>
    </source>
</evidence>
<evidence type="ECO:0000313" key="14">
    <source>
        <dbReference type="Proteomes" id="UP000007322"/>
    </source>
</evidence>
<dbReference type="HOGENOM" id="CLU_048762_0_0_1"/>
<dbReference type="SUPFAM" id="SSF49562">
    <property type="entry name" value="C2 domain (Calcium/lipid-binding domain, CaLB)"/>
    <property type="match status" value="2"/>
</dbReference>
<comment type="subcellular location">
    <subcellularLocation>
        <location evidence="1">Membrane</location>
    </subcellularLocation>
</comment>
<keyword evidence="3" id="KW-0812">Transmembrane</keyword>
<keyword evidence="4" id="KW-0479">Metal-binding</keyword>
<name>G2QJ14_THET4</name>
<keyword evidence="8" id="KW-0445">Lipid transport</keyword>
<evidence type="ECO:0000256" key="5">
    <source>
        <dbReference type="ARBA" id="ARBA00022737"/>
    </source>
</evidence>
<keyword evidence="2" id="KW-0813">Transport</keyword>
<reference evidence="13 14" key="1">
    <citation type="journal article" date="2011" name="Nat. Biotechnol.">
        <title>Comparative genomic analysis of the thermophilic biomass-degrading fungi Myceliophthora thermophila and Thielavia terrestris.</title>
        <authorList>
            <person name="Berka R.M."/>
            <person name="Grigoriev I.V."/>
            <person name="Otillar R."/>
            <person name="Salamov A."/>
            <person name="Grimwood J."/>
            <person name="Reid I."/>
            <person name="Ishmael N."/>
            <person name="John T."/>
            <person name="Darmond C."/>
            <person name="Moisan M.-C."/>
            <person name="Henrissat B."/>
            <person name="Coutinho P.M."/>
            <person name="Lombard V."/>
            <person name="Natvig D.O."/>
            <person name="Lindquist E."/>
            <person name="Schmutz J."/>
            <person name="Lucas S."/>
            <person name="Harris P."/>
            <person name="Powlowski J."/>
            <person name="Bellemare A."/>
            <person name="Taylor D."/>
            <person name="Butler G."/>
            <person name="de Vries R.P."/>
            <person name="Allijn I.E."/>
            <person name="van den Brink J."/>
            <person name="Ushinsky S."/>
            <person name="Storms R."/>
            <person name="Powell A.J."/>
            <person name="Paulsen I.T."/>
            <person name="Elbourne L.D.H."/>
            <person name="Baker S.E."/>
            <person name="Magnuson J."/>
            <person name="LaBoissiere S."/>
            <person name="Clutterbuck A.J."/>
            <person name="Martinez D."/>
            <person name="Wogulis M."/>
            <person name="de Leon A.L."/>
            <person name="Rey M.W."/>
            <person name="Tsang A."/>
        </authorList>
    </citation>
    <scope>NUCLEOTIDE SEQUENCE [LARGE SCALE GENOMIC DNA]</scope>
    <source>
        <strain evidence="14">ATCC 42464 / BCRC 31852 / DSM 1799</strain>
    </source>
</reference>
<organism evidence="13 14">
    <name type="scientific">Thermothelomyces thermophilus (strain ATCC 42464 / BCRC 31852 / DSM 1799)</name>
    <name type="common">Sporotrichum thermophile</name>
    <dbReference type="NCBI Taxonomy" id="573729"/>
    <lineage>
        <taxon>Eukaryota</taxon>
        <taxon>Fungi</taxon>
        <taxon>Dikarya</taxon>
        <taxon>Ascomycota</taxon>
        <taxon>Pezizomycotina</taxon>
        <taxon>Sordariomycetes</taxon>
        <taxon>Sordariomycetidae</taxon>
        <taxon>Sordariales</taxon>
        <taxon>Chaetomiaceae</taxon>
        <taxon>Thermothelomyces</taxon>
    </lineage>
</organism>
<dbReference type="VEuPathDB" id="FungiDB:MYCTH_2309630"/>
<dbReference type="OMA" id="DIPDCYC"/>
<dbReference type="PANTHER" id="PTHR45761:SF1">
    <property type="entry name" value="EXTENDED SYNAPTOTAGMIN-LIKE PROTEIN 2, ISOFORM C"/>
    <property type="match status" value="1"/>
</dbReference>
<accession>G2QJ14</accession>
<keyword evidence="9" id="KW-0446">Lipid-binding</keyword>
<evidence type="ECO:0000256" key="7">
    <source>
        <dbReference type="ARBA" id="ARBA00022989"/>
    </source>
</evidence>
<proteinExistence type="predicted"/>
<evidence type="ECO:0000256" key="10">
    <source>
        <dbReference type="ARBA" id="ARBA00023136"/>
    </source>
</evidence>
<dbReference type="AlphaFoldDB" id="G2QJ14"/>
<evidence type="ECO:0000259" key="11">
    <source>
        <dbReference type="PROSITE" id="PS50004"/>
    </source>
</evidence>
<dbReference type="CDD" id="cd00030">
    <property type="entry name" value="C2"/>
    <property type="match status" value="1"/>
</dbReference>
<evidence type="ECO:0008006" key="15">
    <source>
        <dbReference type="Google" id="ProtNLM"/>
    </source>
</evidence>
<dbReference type="Proteomes" id="UP000007322">
    <property type="component" value="Chromosome 5"/>
</dbReference>
<evidence type="ECO:0000256" key="3">
    <source>
        <dbReference type="ARBA" id="ARBA00022692"/>
    </source>
</evidence>
<evidence type="ECO:0000256" key="6">
    <source>
        <dbReference type="ARBA" id="ARBA00022837"/>
    </source>
</evidence>
<dbReference type="SMART" id="SM00239">
    <property type="entry name" value="C2"/>
    <property type="match status" value="2"/>
</dbReference>
<keyword evidence="14" id="KW-1185">Reference proteome</keyword>
<evidence type="ECO:0000256" key="9">
    <source>
        <dbReference type="ARBA" id="ARBA00023121"/>
    </source>
</evidence>
<dbReference type="GO" id="GO:0005737">
    <property type="term" value="C:cytoplasm"/>
    <property type="evidence" value="ECO:0007669"/>
    <property type="project" value="UniProtKB-ARBA"/>
</dbReference>
<dbReference type="KEGG" id="mtm:MYCTH_2309630"/>
<evidence type="ECO:0000259" key="12">
    <source>
        <dbReference type="PROSITE" id="PS51847"/>
    </source>
</evidence>
<dbReference type="InterPro" id="IPR035892">
    <property type="entry name" value="C2_domain_sf"/>
</dbReference>
<dbReference type="OrthoDB" id="1029639at2759"/>
<dbReference type="EMBL" id="CP003006">
    <property type="protein sequence ID" value="AEO60433.1"/>
    <property type="molecule type" value="Genomic_DNA"/>
</dbReference>
<dbReference type="Pfam" id="PF00168">
    <property type="entry name" value="C2"/>
    <property type="match status" value="2"/>
</dbReference>
<dbReference type="PROSITE" id="PS51847">
    <property type="entry name" value="SMP"/>
    <property type="match status" value="1"/>
</dbReference>
<feature type="domain" description="SMP-LTD" evidence="12">
    <location>
        <begin position="13"/>
        <end position="190"/>
    </location>
</feature>
<dbReference type="GO" id="GO:0006869">
    <property type="term" value="P:lipid transport"/>
    <property type="evidence" value="ECO:0007669"/>
    <property type="project" value="UniProtKB-KW"/>
</dbReference>
<dbReference type="InterPro" id="IPR031468">
    <property type="entry name" value="SMP_LBD"/>
</dbReference>
<dbReference type="CDD" id="cd21670">
    <property type="entry name" value="SMP_ESyt"/>
    <property type="match status" value="1"/>
</dbReference>
<dbReference type="InterPro" id="IPR051634">
    <property type="entry name" value="Extended_Synaptotagmin"/>
</dbReference>